<accession>A0A8H3FRT0</accession>
<dbReference type="InterPro" id="IPR013149">
    <property type="entry name" value="ADH-like_C"/>
</dbReference>
<dbReference type="GO" id="GO:0003960">
    <property type="term" value="F:quinone reductase (NADPH) activity"/>
    <property type="evidence" value="ECO:0007669"/>
    <property type="project" value="InterPro"/>
</dbReference>
<evidence type="ECO:0000313" key="5">
    <source>
        <dbReference type="Proteomes" id="UP000664169"/>
    </source>
</evidence>
<dbReference type="Pfam" id="PF08240">
    <property type="entry name" value="ADH_N"/>
    <property type="match status" value="1"/>
</dbReference>
<evidence type="ECO:0000256" key="2">
    <source>
        <dbReference type="ARBA" id="ARBA00023002"/>
    </source>
</evidence>
<dbReference type="InterPro" id="IPR036291">
    <property type="entry name" value="NAD(P)-bd_dom_sf"/>
</dbReference>
<comment type="caution">
    <text evidence="4">The sequence shown here is derived from an EMBL/GenBank/DDBJ whole genome shotgun (WGS) entry which is preliminary data.</text>
</comment>
<proteinExistence type="predicted"/>
<dbReference type="GO" id="GO:0005829">
    <property type="term" value="C:cytosol"/>
    <property type="evidence" value="ECO:0007669"/>
    <property type="project" value="TreeGrafter"/>
</dbReference>
<keyword evidence="2" id="KW-0560">Oxidoreductase</keyword>
<dbReference type="OrthoDB" id="48317at2759"/>
<dbReference type="AlphaFoldDB" id="A0A8H3FRT0"/>
<dbReference type="Gene3D" id="3.90.180.10">
    <property type="entry name" value="Medium-chain alcohol dehydrogenases, catalytic domain"/>
    <property type="match status" value="1"/>
</dbReference>
<dbReference type="EMBL" id="CAJPDQ010000032">
    <property type="protein sequence ID" value="CAF9929449.1"/>
    <property type="molecule type" value="Genomic_DNA"/>
</dbReference>
<dbReference type="InterPro" id="IPR013154">
    <property type="entry name" value="ADH-like_N"/>
</dbReference>
<dbReference type="SMART" id="SM00829">
    <property type="entry name" value="PKS_ER"/>
    <property type="match status" value="1"/>
</dbReference>
<evidence type="ECO:0000313" key="4">
    <source>
        <dbReference type="EMBL" id="CAF9929449.1"/>
    </source>
</evidence>
<dbReference type="Pfam" id="PF00107">
    <property type="entry name" value="ADH_zinc_N"/>
    <property type="match status" value="1"/>
</dbReference>
<sequence length="318" mass="34292">MRAIQITEKGGPEVLTYKASLPVPTPREGEILIKNEYIGINFIDTYFRTGLYPAELPLVLGREAAGTIVSGSHAQYGLKEGDKVVYMASSAYAEYTSVPAIEVLPIPASVSLETAAASWINGLTAITLIEESHKVNRGDWVLIPAAAGGTGGWLCKLLKQRGAHVIGSVSTEEKRKQALANGAEVVVGYEEVLDTVKEKTGGKGVVAVFDGVGKATFDVALEAVARKGSIVSFGNASGPPDPVVLRRLSPKNVKLSRPIVMSYLVEREEKEKYAKDLWEALENGVTVEVFKTYELQDVQQAHKDLEGRKTTGKLLIKP</sequence>
<evidence type="ECO:0000259" key="3">
    <source>
        <dbReference type="SMART" id="SM00829"/>
    </source>
</evidence>
<dbReference type="PANTHER" id="PTHR48106">
    <property type="entry name" value="QUINONE OXIDOREDUCTASE PIG3-RELATED"/>
    <property type="match status" value="1"/>
</dbReference>
<dbReference type="PANTHER" id="PTHR48106:SF13">
    <property type="entry name" value="QUINONE OXIDOREDUCTASE-RELATED"/>
    <property type="match status" value="1"/>
</dbReference>
<keyword evidence="1" id="KW-0521">NADP</keyword>
<gene>
    <name evidence="4" type="ORF">GOMPHAMPRED_005405</name>
</gene>
<protein>
    <recommendedName>
        <fullName evidence="3">Enoyl reductase (ER) domain-containing protein</fullName>
    </recommendedName>
</protein>
<name>A0A8H3FRT0_9LECA</name>
<dbReference type="SUPFAM" id="SSF50129">
    <property type="entry name" value="GroES-like"/>
    <property type="match status" value="1"/>
</dbReference>
<reference evidence="4" key="1">
    <citation type="submission" date="2021-03" db="EMBL/GenBank/DDBJ databases">
        <authorList>
            <person name="Tagirdzhanova G."/>
        </authorList>
    </citation>
    <scope>NUCLEOTIDE SEQUENCE</scope>
</reference>
<evidence type="ECO:0000256" key="1">
    <source>
        <dbReference type="ARBA" id="ARBA00022857"/>
    </source>
</evidence>
<dbReference type="GO" id="GO:0035925">
    <property type="term" value="F:mRNA 3'-UTR AU-rich region binding"/>
    <property type="evidence" value="ECO:0007669"/>
    <property type="project" value="TreeGrafter"/>
</dbReference>
<dbReference type="Proteomes" id="UP000664169">
    <property type="component" value="Unassembled WGS sequence"/>
</dbReference>
<dbReference type="InterPro" id="IPR047618">
    <property type="entry name" value="QOR-like"/>
</dbReference>
<feature type="domain" description="Enoyl reductase (ER)" evidence="3">
    <location>
        <begin position="10"/>
        <end position="316"/>
    </location>
</feature>
<dbReference type="GO" id="GO:0070402">
    <property type="term" value="F:NADPH binding"/>
    <property type="evidence" value="ECO:0007669"/>
    <property type="project" value="TreeGrafter"/>
</dbReference>
<dbReference type="Gene3D" id="3.40.50.720">
    <property type="entry name" value="NAD(P)-binding Rossmann-like Domain"/>
    <property type="match status" value="1"/>
</dbReference>
<dbReference type="CDD" id="cd05286">
    <property type="entry name" value="QOR2"/>
    <property type="match status" value="1"/>
</dbReference>
<keyword evidence="5" id="KW-1185">Reference proteome</keyword>
<organism evidence="4 5">
    <name type="scientific">Gomphillus americanus</name>
    <dbReference type="NCBI Taxonomy" id="1940652"/>
    <lineage>
        <taxon>Eukaryota</taxon>
        <taxon>Fungi</taxon>
        <taxon>Dikarya</taxon>
        <taxon>Ascomycota</taxon>
        <taxon>Pezizomycotina</taxon>
        <taxon>Lecanoromycetes</taxon>
        <taxon>OSLEUM clade</taxon>
        <taxon>Ostropomycetidae</taxon>
        <taxon>Ostropales</taxon>
        <taxon>Graphidaceae</taxon>
        <taxon>Gomphilloideae</taxon>
        <taxon>Gomphillus</taxon>
    </lineage>
</organism>
<dbReference type="SUPFAM" id="SSF51735">
    <property type="entry name" value="NAD(P)-binding Rossmann-fold domains"/>
    <property type="match status" value="1"/>
</dbReference>
<dbReference type="InterPro" id="IPR020843">
    <property type="entry name" value="ER"/>
</dbReference>
<dbReference type="InterPro" id="IPR011032">
    <property type="entry name" value="GroES-like_sf"/>
</dbReference>